<dbReference type="EMBL" id="JARUPT010000648">
    <property type="protein sequence ID" value="KAK0369490.1"/>
    <property type="molecule type" value="Genomic_DNA"/>
</dbReference>
<evidence type="ECO:0000313" key="15">
    <source>
        <dbReference type="Proteomes" id="UP001169217"/>
    </source>
</evidence>
<dbReference type="PROSITE" id="PS01095">
    <property type="entry name" value="GH18_1"/>
    <property type="match status" value="1"/>
</dbReference>
<keyword evidence="6 11" id="KW-0378">Hydrolase</keyword>
<evidence type="ECO:0000256" key="8">
    <source>
        <dbReference type="ARBA" id="ARBA00023277"/>
    </source>
</evidence>
<dbReference type="CDD" id="cd06548">
    <property type="entry name" value="GH18_chitinase"/>
    <property type="match status" value="1"/>
</dbReference>
<evidence type="ECO:0000256" key="10">
    <source>
        <dbReference type="ARBA" id="ARBA00023326"/>
    </source>
</evidence>
<keyword evidence="8" id="KW-0119">Carbohydrate metabolism</keyword>
<evidence type="ECO:0000256" key="2">
    <source>
        <dbReference type="ARBA" id="ARBA00004613"/>
    </source>
</evidence>
<comment type="catalytic activity">
    <reaction evidence="1">
        <text>Random endo-hydrolysis of N-acetyl-beta-D-glucosaminide (1-&gt;4)-beta-linkages in chitin and chitodextrins.</text>
        <dbReference type="EC" id="3.2.1.14"/>
    </reaction>
</comment>
<evidence type="ECO:0000256" key="3">
    <source>
        <dbReference type="ARBA" id="ARBA00008682"/>
    </source>
</evidence>
<organism evidence="14 15">
    <name type="scientific">Colletotrichum limetticola</name>
    <dbReference type="NCBI Taxonomy" id="1209924"/>
    <lineage>
        <taxon>Eukaryota</taxon>
        <taxon>Fungi</taxon>
        <taxon>Dikarya</taxon>
        <taxon>Ascomycota</taxon>
        <taxon>Pezizomycotina</taxon>
        <taxon>Sordariomycetes</taxon>
        <taxon>Hypocreomycetidae</taxon>
        <taxon>Glomerellales</taxon>
        <taxon>Glomerellaceae</taxon>
        <taxon>Colletotrichum</taxon>
        <taxon>Colletotrichum acutatum species complex</taxon>
    </lineage>
</organism>
<dbReference type="SUPFAM" id="SSF51445">
    <property type="entry name" value="(Trans)glycosidases"/>
    <property type="match status" value="1"/>
</dbReference>
<sequence>MNRCNLWFITALVTFVTFVASTGRQNAVYFPNWSIYSRDFHPQMLPISAITHILYAFVNIKPSGEVFSADTYADLEKHYSTDFLELTGRLAWADTGINVYGCVKQLFILKKTNRKLRVMLSIGGATWSTQFATVASNSQSRELFAESSVMLMKDWGFDGIDIDWEFPRDKVEAANFLLLLQAVRRRLDAYAAEHAPSYHFQLSIASSAGSEKYKRLDLRAISDIVDCFYLMGYDYAGPWSAITGHQANLYPSTSEAQSTPFSTDVAVSDYVAAGVPSHKIILGMPLYGRSFYNTTGLGHPFSTVGAGSWAAGVWDYKVLPRPGAQEVYDPAVGSSYSWDSRTRELISYDNPSSVRNKAAFIKSKGLGGAMFWEVSADRTGNASLVKTSYDCLTKTSGIDSEENLLNYANSRYANVAGGMVTGSGHGT</sequence>
<evidence type="ECO:0000256" key="7">
    <source>
        <dbReference type="ARBA" id="ARBA00023024"/>
    </source>
</evidence>
<evidence type="ECO:0000256" key="5">
    <source>
        <dbReference type="ARBA" id="ARBA00022525"/>
    </source>
</evidence>
<dbReference type="PANTHER" id="PTHR11177:SF384">
    <property type="entry name" value="CHITINASE"/>
    <property type="match status" value="1"/>
</dbReference>
<proteinExistence type="inferred from homology"/>
<dbReference type="InterPro" id="IPR001579">
    <property type="entry name" value="Glyco_hydro_18_chit_AS"/>
</dbReference>
<dbReference type="SUPFAM" id="SSF54556">
    <property type="entry name" value="Chitinase insertion domain"/>
    <property type="match status" value="1"/>
</dbReference>
<keyword evidence="9 11" id="KW-0326">Glycosidase</keyword>
<dbReference type="InterPro" id="IPR017853">
    <property type="entry name" value="GH"/>
</dbReference>
<dbReference type="EC" id="3.2.1.14" evidence="4"/>
<name>A0ABQ9PBJ8_9PEZI</name>
<dbReference type="PANTHER" id="PTHR11177">
    <property type="entry name" value="CHITINASE"/>
    <property type="match status" value="1"/>
</dbReference>
<dbReference type="Gene3D" id="3.10.50.10">
    <property type="match status" value="1"/>
</dbReference>
<evidence type="ECO:0000259" key="13">
    <source>
        <dbReference type="PROSITE" id="PS51910"/>
    </source>
</evidence>
<dbReference type="InterPro" id="IPR011583">
    <property type="entry name" value="Chitinase_II/V-like_cat"/>
</dbReference>
<dbReference type="Gene3D" id="3.20.20.80">
    <property type="entry name" value="Glycosidases"/>
    <property type="match status" value="1"/>
</dbReference>
<evidence type="ECO:0000256" key="4">
    <source>
        <dbReference type="ARBA" id="ARBA00012729"/>
    </source>
</evidence>
<comment type="subcellular location">
    <subcellularLocation>
        <location evidence="2">Secreted</location>
    </subcellularLocation>
</comment>
<keyword evidence="7" id="KW-0146">Chitin degradation</keyword>
<feature type="chain" id="PRO_5045044805" description="chitinase" evidence="12">
    <location>
        <begin position="22"/>
        <end position="427"/>
    </location>
</feature>
<accession>A0ABQ9PBJ8</accession>
<dbReference type="InterPro" id="IPR001223">
    <property type="entry name" value="Glyco_hydro18_cat"/>
</dbReference>
<dbReference type="Pfam" id="PF00704">
    <property type="entry name" value="Glyco_hydro_18"/>
    <property type="match status" value="1"/>
</dbReference>
<protein>
    <recommendedName>
        <fullName evidence="4">chitinase</fullName>
        <ecNumber evidence="4">3.2.1.14</ecNumber>
    </recommendedName>
</protein>
<evidence type="ECO:0000256" key="9">
    <source>
        <dbReference type="ARBA" id="ARBA00023295"/>
    </source>
</evidence>
<keyword evidence="12" id="KW-0732">Signal</keyword>
<keyword evidence="5" id="KW-0964">Secreted</keyword>
<evidence type="ECO:0000256" key="12">
    <source>
        <dbReference type="SAM" id="SignalP"/>
    </source>
</evidence>
<evidence type="ECO:0000313" key="14">
    <source>
        <dbReference type="EMBL" id="KAK0369490.1"/>
    </source>
</evidence>
<comment type="similarity">
    <text evidence="3">Belongs to the glycosyl hydrolase 18 family. Chitinase class V subfamily.</text>
</comment>
<evidence type="ECO:0000256" key="11">
    <source>
        <dbReference type="RuleBase" id="RU000489"/>
    </source>
</evidence>
<evidence type="ECO:0000256" key="6">
    <source>
        <dbReference type="ARBA" id="ARBA00022801"/>
    </source>
</evidence>
<dbReference type="InterPro" id="IPR029070">
    <property type="entry name" value="Chitinase_insertion_sf"/>
</dbReference>
<gene>
    <name evidence="14" type="ORF">CLIM01_13154</name>
</gene>
<keyword evidence="10" id="KW-0624">Polysaccharide degradation</keyword>
<comment type="caution">
    <text evidence="14">The sequence shown here is derived from an EMBL/GenBank/DDBJ whole genome shotgun (WGS) entry which is preliminary data.</text>
</comment>
<dbReference type="InterPro" id="IPR050314">
    <property type="entry name" value="Glycosyl_Hydrlase_18"/>
</dbReference>
<reference evidence="14" key="1">
    <citation type="submission" date="2023-04" db="EMBL/GenBank/DDBJ databases">
        <title>Colletotrichum limetticola genome sequence.</title>
        <authorList>
            <person name="Baroncelli R."/>
        </authorList>
    </citation>
    <scope>NUCLEOTIDE SEQUENCE</scope>
    <source>
        <strain evidence="14">KLA-Anderson</strain>
    </source>
</reference>
<dbReference type="PROSITE" id="PS51910">
    <property type="entry name" value="GH18_2"/>
    <property type="match status" value="1"/>
</dbReference>
<dbReference type="Proteomes" id="UP001169217">
    <property type="component" value="Unassembled WGS sequence"/>
</dbReference>
<dbReference type="SMART" id="SM00636">
    <property type="entry name" value="Glyco_18"/>
    <property type="match status" value="1"/>
</dbReference>
<feature type="signal peptide" evidence="12">
    <location>
        <begin position="1"/>
        <end position="21"/>
    </location>
</feature>
<evidence type="ECO:0000256" key="1">
    <source>
        <dbReference type="ARBA" id="ARBA00000822"/>
    </source>
</evidence>
<keyword evidence="15" id="KW-1185">Reference proteome</keyword>
<feature type="domain" description="GH18" evidence="13">
    <location>
        <begin position="24"/>
        <end position="395"/>
    </location>
</feature>